<dbReference type="OrthoDB" id="3553147at2759"/>
<dbReference type="InterPro" id="IPR052895">
    <property type="entry name" value="HetReg/Transcr_Mod"/>
</dbReference>
<reference evidence="3" key="2">
    <citation type="submission" date="2015-01" db="EMBL/GenBank/DDBJ databases">
        <title>Evolutionary Origins and Diversification of the Mycorrhizal Mutualists.</title>
        <authorList>
            <consortium name="DOE Joint Genome Institute"/>
            <consortium name="Mycorrhizal Genomics Consortium"/>
            <person name="Kohler A."/>
            <person name="Kuo A."/>
            <person name="Nagy L.G."/>
            <person name="Floudas D."/>
            <person name="Copeland A."/>
            <person name="Barry K.W."/>
            <person name="Cichocki N."/>
            <person name="Veneault-Fourrey C."/>
            <person name="LaButti K."/>
            <person name="Lindquist E.A."/>
            <person name="Lipzen A."/>
            <person name="Lundell T."/>
            <person name="Morin E."/>
            <person name="Murat C."/>
            <person name="Riley R."/>
            <person name="Ohm R."/>
            <person name="Sun H."/>
            <person name="Tunlid A."/>
            <person name="Henrissat B."/>
            <person name="Grigoriev I.V."/>
            <person name="Hibbett D.S."/>
            <person name="Martin F."/>
        </authorList>
    </citation>
    <scope>NUCLEOTIDE SEQUENCE [LARGE SCALE GENOMIC DNA]</scope>
    <source>
        <strain evidence="3">Zn</strain>
    </source>
</reference>
<dbReference type="Proteomes" id="UP000054321">
    <property type="component" value="Unassembled WGS sequence"/>
</dbReference>
<gene>
    <name evidence="2" type="ORF">OIDMADRAFT_114697</name>
</gene>
<dbReference type="EMBL" id="KN832872">
    <property type="protein sequence ID" value="KIN05272.1"/>
    <property type="molecule type" value="Genomic_DNA"/>
</dbReference>
<feature type="non-terminal residue" evidence="2">
    <location>
        <position position="192"/>
    </location>
</feature>
<dbReference type="STRING" id="913774.A0A0C3HSP5"/>
<feature type="domain" description="Heterokaryon incompatibility" evidence="1">
    <location>
        <begin position="49"/>
        <end position="188"/>
    </location>
</feature>
<dbReference type="HOGENOM" id="CLU_004184_6_0_1"/>
<dbReference type="InParanoid" id="A0A0C3HSP5"/>
<name>A0A0C3HSP5_OIDMZ</name>
<organism evidence="2 3">
    <name type="scientific">Oidiodendron maius (strain Zn)</name>
    <dbReference type="NCBI Taxonomy" id="913774"/>
    <lineage>
        <taxon>Eukaryota</taxon>
        <taxon>Fungi</taxon>
        <taxon>Dikarya</taxon>
        <taxon>Ascomycota</taxon>
        <taxon>Pezizomycotina</taxon>
        <taxon>Leotiomycetes</taxon>
        <taxon>Leotiomycetes incertae sedis</taxon>
        <taxon>Myxotrichaceae</taxon>
        <taxon>Oidiodendron</taxon>
    </lineage>
</organism>
<keyword evidence="3" id="KW-1185">Reference proteome</keyword>
<sequence>MNHILQPSVYTSLVLVEDQIRLVRLLPRLLSNDIEIELIRVDLASKPQYEALSYEWGPPSDPKHGVFVGGECQLVQENLWFALRYLRLDSEPRTLWIDALCINQDDIRERNHQVTQMGQIYEKSSRVIIWIGHLSTSDRDQDIATAVSFLRDIKLNYSEYAYRPNQPWESLVKLCYRTYWTRLWIIQEVVLA</sequence>
<protein>
    <recommendedName>
        <fullName evidence="1">Heterokaryon incompatibility domain-containing protein</fullName>
    </recommendedName>
</protein>
<dbReference type="PANTHER" id="PTHR24148:SF73">
    <property type="entry name" value="HET DOMAIN PROTEIN (AFU_ORTHOLOGUE AFUA_8G01020)"/>
    <property type="match status" value="1"/>
</dbReference>
<dbReference type="PANTHER" id="PTHR24148">
    <property type="entry name" value="ANKYRIN REPEAT DOMAIN-CONTAINING PROTEIN 39 HOMOLOG-RELATED"/>
    <property type="match status" value="1"/>
</dbReference>
<accession>A0A0C3HSP5</accession>
<dbReference type="Pfam" id="PF06985">
    <property type="entry name" value="HET"/>
    <property type="match status" value="1"/>
</dbReference>
<dbReference type="InterPro" id="IPR010730">
    <property type="entry name" value="HET"/>
</dbReference>
<evidence type="ECO:0000313" key="3">
    <source>
        <dbReference type="Proteomes" id="UP000054321"/>
    </source>
</evidence>
<reference evidence="2 3" key="1">
    <citation type="submission" date="2014-04" db="EMBL/GenBank/DDBJ databases">
        <authorList>
            <consortium name="DOE Joint Genome Institute"/>
            <person name="Kuo A."/>
            <person name="Martino E."/>
            <person name="Perotto S."/>
            <person name="Kohler A."/>
            <person name="Nagy L.G."/>
            <person name="Floudas D."/>
            <person name="Copeland A."/>
            <person name="Barry K.W."/>
            <person name="Cichocki N."/>
            <person name="Veneault-Fourrey C."/>
            <person name="LaButti K."/>
            <person name="Lindquist E.A."/>
            <person name="Lipzen A."/>
            <person name="Lundell T."/>
            <person name="Morin E."/>
            <person name="Murat C."/>
            <person name="Sun H."/>
            <person name="Tunlid A."/>
            <person name="Henrissat B."/>
            <person name="Grigoriev I.V."/>
            <person name="Hibbett D.S."/>
            <person name="Martin F."/>
            <person name="Nordberg H.P."/>
            <person name="Cantor M.N."/>
            <person name="Hua S.X."/>
        </authorList>
    </citation>
    <scope>NUCLEOTIDE SEQUENCE [LARGE SCALE GENOMIC DNA]</scope>
    <source>
        <strain evidence="2 3">Zn</strain>
    </source>
</reference>
<evidence type="ECO:0000313" key="2">
    <source>
        <dbReference type="EMBL" id="KIN05272.1"/>
    </source>
</evidence>
<evidence type="ECO:0000259" key="1">
    <source>
        <dbReference type="Pfam" id="PF06985"/>
    </source>
</evidence>
<proteinExistence type="predicted"/>
<dbReference type="AlphaFoldDB" id="A0A0C3HSP5"/>